<organism evidence="1 2">
    <name type="scientific">Diatraea saccharalis</name>
    <name type="common">sugarcane borer</name>
    <dbReference type="NCBI Taxonomy" id="40085"/>
    <lineage>
        <taxon>Eukaryota</taxon>
        <taxon>Metazoa</taxon>
        <taxon>Ecdysozoa</taxon>
        <taxon>Arthropoda</taxon>
        <taxon>Hexapoda</taxon>
        <taxon>Insecta</taxon>
        <taxon>Pterygota</taxon>
        <taxon>Neoptera</taxon>
        <taxon>Endopterygota</taxon>
        <taxon>Lepidoptera</taxon>
        <taxon>Glossata</taxon>
        <taxon>Ditrysia</taxon>
        <taxon>Pyraloidea</taxon>
        <taxon>Crambidae</taxon>
        <taxon>Crambinae</taxon>
        <taxon>Diatraea</taxon>
    </lineage>
</organism>
<accession>A0A9P0C4H5</accession>
<reference evidence="1" key="1">
    <citation type="submission" date="2021-12" db="EMBL/GenBank/DDBJ databases">
        <authorList>
            <person name="King R."/>
        </authorList>
    </citation>
    <scope>NUCLEOTIDE SEQUENCE</scope>
</reference>
<gene>
    <name evidence="1" type="ORF">DIATSA_LOCUS3353</name>
</gene>
<name>A0A9P0C4H5_9NEOP</name>
<proteinExistence type="predicted"/>
<dbReference type="AlphaFoldDB" id="A0A9P0C4H5"/>
<keyword evidence="2" id="KW-1185">Reference proteome</keyword>
<evidence type="ECO:0000313" key="1">
    <source>
        <dbReference type="EMBL" id="CAH0749949.1"/>
    </source>
</evidence>
<dbReference type="OrthoDB" id="6753304at2759"/>
<dbReference type="Proteomes" id="UP001153714">
    <property type="component" value="Chromosome 13"/>
</dbReference>
<evidence type="ECO:0000313" key="2">
    <source>
        <dbReference type="Proteomes" id="UP001153714"/>
    </source>
</evidence>
<reference evidence="1" key="2">
    <citation type="submission" date="2022-10" db="EMBL/GenBank/DDBJ databases">
        <authorList>
            <consortium name="ENA_rothamsted_submissions"/>
            <consortium name="culmorum"/>
            <person name="King R."/>
        </authorList>
    </citation>
    <scope>NUCLEOTIDE SEQUENCE</scope>
</reference>
<evidence type="ECO:0008006" key="3">
    <source>
        <dbReference type="Google" id="ProtNLM"/>
    </source>
</evidence>
<protein>
    <recommendedName>
        <fullName evidence="3">DUF4371 domain-containing protein</fullName>
    </recommendedName>
</protein>
<sequence>MGRHIIKQIITQINNDDTKYYSIVMDSTPDLSHNDQLAIVLRYCFRVERLVEDATLAGGAAVASEPDAPPRGDFKDHIYMEKLQCIDDKHSEKCGLTVNNIKATAARIEMRTANMVSPEPVCEDCKEKVIDCYCVQDVGAMRLRERTQKDALEHARRSRHVAHAREHALKDLNVPLARENIPS</sequence>
<dbReference type="EMBL" id="OU893344">
    <property type="protein sequence ID" value="CAH0749949.1"/>
    <property type="molecule type" value="Genomic_DNA"/>
</dbReference>